<dbReference type="OrthoDB" id="416253at2759"/>
<dbReference type="InterPro" id="IPR036397">
    <property type="entry name" value="RNaseH_sf"/>
</dbReference>
<protein>
    <recommendedName>
        <fullName evidence="4">Mariner Mos1 transposase</fullName>
    </recommendedName>
</protein>
<sequence length="122" mass="13704">MCEKEHGQKASNLHRCAWWYWKGIIHYELLPPGKTSDSYLYCQQLMRFKQEVEKKRPESINKKGTIHGKGKLNEIVYSAAAFQNENGFITSNENPRPDILTVSTALGGGGGGGRTARAGRRH</sequence>
<evidence type="ECO:0000313" key="2">
    <source>
        <dbReference type="EMBL" id="GBP26004.1"/>
    </source>
</evidence>
<evidence type="ECO:0000256" key="1">
    <source>
        <dbReference type="SAM" id="MobiDB-lite"/>
    </source>
</evidence>
<proteinExistence type="predicted"/>
<name>A0A4C1UJE2_EUMVA</name>
<gene>
    <name evidence="2" type="ORF">EVAR_84564_1</name>
</gene>
<reference evidence="2 3" key="1">
    <citation type="journal article" date="2019" name="Commun. Biol.">
        <title>The bagworm genome reveals a unique fibroin gene that provides high tensile strength.</title>
        <authorList>
            <person name="Kono N."/>
            <person name="Nakamura H."/>
            <person name="Ohtoshi R."/>
            <person name="Tomita M."/>
            <person name="Numata K."/>
            <person name="Arakawa K."/>
        </authorList>
    </citation>
    <scope>NUCLEOTIDE SEQUENCE [LARGE SCALE GENOMIC DNA]</scope>
</reference>
<comment type="caution">
    <text evidence="2">The sequence shown here is derived from an EMBL/GenBank/DDBJ whole genome shotgun (WGS) entry which is preliminary data.</text>
</comment>
<dbReference type="Proteomes" id="UP000299102">
    <property type="component" value="Unassembled WGS sequence"/>
</dbReference>
<organism evidence="2 3">
    <name type="scientific">Eumeta variegata</name>
    <name type="common">Bagworm moth</name>
    <name type="synonym">Eumeta japonica</name>
    <dbReference type="NCBI Taxonomy" id="151549"/>
    <lineage>
        <taxon>Eukaryota</taxon>
        <taxon>Metazoa</taxon>
        <taxon>Ecdysozoa</taxon>
        <taxon>Arthropoda</taxon>
        <taxon>Hexapoda</taxon>
        <taxon>Insecta</taxon>
        <taxon>Pterygota</taxon>
        <taxon>Neoptera</taxon>
        <taxon>Endopterygota</taxon>
        <taxon>Lepidoptera</taxon>
        <taxon>Glossata</taxon>
        <taxon>Ditrysia</taxon>
        <taxon>Tineoidea</taxon>
        <taxon>Psychidae</taxon>
        <taxon>Oiketicinae</taxon>
        <taxon>Eumeta</taxon>
    </lineage>
</organism>
<dbReference type="GO" id="GO:0003676">
    <property type="term" value="F:nucleic acid binding"/>
    <property type="evidence" value="ECO:0007669"/>
    <property type="project" value="InterPro"/>
</dbReference>
<dbReference type="Pfam" id="PF01359">
    <property type="entry name" value="Transposase_1"/>
    <property type="match status" value="1"/>
</dbReference>
<evidence type="ECO:0008006" key="4">
    <source>
        <dbReference type="Google" id="ProtNLM"/>
    </source>
</evidence>
<dbReference type="InterPro" id="IPR001888">
    <property type="entry name" value="Transposase_1"/>
</dbReference>
<feature type="region of interest" description="Disordered" evidence="1">
    <location>
        <begin position="102"/>
        <end position="122"/>
    </location>
</feature>
<keyword evidence="3" id="KW-1185">Reference proteome</keyword>
<dbReference type="EMBL" id="BGZK01000174">
    <property type="protein sequence ID" value="GBP26004.1"/>
    <property type="molecule type" value="Genomic_DNA"/>
</dbReference>
<dbReference type="AlphaFoldDB" id="A0A4C1UJE2"/>
<dbReference type="Gene3D" id="3.30.420.10">
    <property type="entry name" value="Ribonuclease H-like superfamily/Ribonuclease H"/>
    <property type="match status" value="1"/>
</dbReference>
<evidence type="ECO:0000313" key="3">
    <source>
        <dbReference type="Proteomes" id="UP000299102"/>
    </source>
</evidence>
<accession>A0A4C1UJE2</accession>